<sequence>MEGSDSFLVTKDGVVMDIQSSPSLHSSTVFANALHTSASPVPSETETQTPTQGHSSTHSQAPTPNQSNSPTSASTQTVCPVCQVPVSTQTQWIEIGTLKPRFIRALKKKYPLRAFPPTHRICTRDLYQLMQARIDALLEEDQQQLSKLQSSAMKHLGEHEHHELNWQRQFEHGWTFGERCADMVAQFGGSWRFIWSLLGFLFAWGTTNVLLGQSFSTGTPWDPYPFTLLNLFLSTLAALQGPIIMMSQNRQTQLDRAQNDYVSKIILRSEHQVRHVNVKLDHLLSEQWRRLLEIQQTQVDLLQMMQFRDHGSQFPTQPGASGGEGESSRSSHVFQQFPVKEGSMSEMDLSIFLNPNATPSNAFGMSRRDSTALAAPSSMSNLPVSAMQSEFHWSVETHPDDHVRMLLALHFGLDETTSPYAVDDLLFAHWHTDGDNFIGFIQNVTVEVKNSSPVVRRVVYDLTFNDPSASLDDVFAGEGTVELRNDMDVKCMDLDGRYLRIEIHHKNQASSVYPNGDLPPRYKSTFHLKREDKITDFWRAKLAKLNLTYSPPHQVAVLSLARGQICERMRVDFFPENTVNHAKVYMRRLDLSSLVPQGTNKDGADNEMLSYMKEVVGPRPLSKNWIPVAHALWPENSVPGSNLVADMGGSNNNNKSNALVGTGGVGSGDDAIVAGGGEDGEMLMEAGLVTVEFKERLVGPAVYVFLCDETRVSFRGVVV</sequence>
<dbReference type="AlphaFoldDB" id="A0A507FRR6"/>
<dbReference type="PANTHER" id="PTHR41386">
    <property type="entry name" value="INTEGRAL MEMBRANE PROTEIN-RELATED"/>
    <property type="match status" value="1"/>
</dbReference>
<accession>A0A507FRR6</accession>
<comment type="caution">
    <text evidence="2">The sequence shown here is derived from an EMBL/GenBank/DDBJ whole genome shotgun (WGS) entry which is preliminary data.</text>
</comment>
<feature type="region of interest" description="Disordered" evidence="1">
    <location>
        <begin position="310"/>
        <end position="332"/>
    </location>
</feature>
<dbReference type="InterPro" id="IPR010406">
    <property type="entry name" value="DUF1003"/>
</dbReference>
<name>A0A507FRR6_9FUNG</name>
<feature type="region of interest" description="Disordered" evidence="1">
    <location>
        <begin position="37"/>
        <end position="75"/>
    </location>
</feature>
<gene>
    <name evidence="2" type="ORF">CcCBS67573_g01107</name>
</gene>
<proteinExistence type="predicted"/>
<evidence type="ECO:0000256" key="1">
    <source>
        <dbReference type="SAM" id="MobiDB-lite"/>
    </source>
</evidence>
<dbReference type="PANTHER" id="PTHR41386:SF1">
    <property type="entry name" value="MEMBRANE PROTEIN"/>
    <property type="match status" value="1"/>
</dbReference>
<evidence type="ECO:0000313" key="3">
    <source>
        <dbReference type="Proteomes" id="UP000320333"/>
    </source>
</evidence>
<reference evidence="2 3" key="1">
    <citation type="journal article" date="2019" name="Sci. Rep.">
        <title>Comparative genomics of chytrid fungi reveal insights into the obligate biotrophic and pathogenic lifestyle of Synchytrium endobioticum.</title>
        <authorList>
            <person name="van de Vossenberg B.T.L.H."/>
            <person name="Warris S."/>
            <person name="Nguyen H.D.T."/>
            <person name="van Gent-Pelzer M.P.E."/>
            <person name="Joly D.L."/>
            <person name="van de Geest H.C."/>
            <person name="Bonants P.J.M."/>
            <person name="Smith D.S."/>
            <person name="Levesque C.A."/>
            <person name="van der Lee T.A.J."/>
        </authorList>
    </citation>
    <scope>NUCLEOTIDE SEQUENCE [LARGE SCALE GENOMIC DNA]</scope>
    <source>
        <strain evidence="2 3">CBS 675.73</strain>
    </source>
</reference>
<protein>
    <recommendedName>
        <fullName evidence="4">DUF1003 domain-containing protein</fullName>
    </recommendedName>
</protein>
<dbReference type="OrthoDB" id="2110508at2759"/>
<dbReference type="EMBL" id="QEAP01000017">
    <property type="protein sequence ID" value="TPX77627.1"/>
    <property type="molecule type" value="Genomic_DNA"/>
</dbReference>
<dbReference type="Proteomes" id="UP000320333">
    <property type="component" value="Unassembled WGS sequence"/>
</dbReference>
<organism evidence="2 3">
    <name type="scientific">Chytriomyces confervae</name>
    <dbReference type="NCBI Taxonomy" id="246404"/>
    <lineage>
        <taxon>Eukaryota</taxon>
        <taxon>Fungi</taxon>
        <taxon>Fungi incertae sedis</taxon>
        <taxon>Chytridiomycota</taxon>
        <taxon>Chytridiomycota incertae sedis</taxon>
        <taxon>Chytridiomycetes</taxon>
        <taxon>Chytridiales</taxon>
        <taxon>Chytriomycetaceae</taxon>
        <taxon>Chytriomyces</taxon>
    </lineage>
</organism>
<dbReference type="Pfam" id="PF06210">
    <property type="entry name" value="DUF1003"/>
    <property type="match status" value="1"/>
</dbReference>
<keyword evidence="3" id="KW-1185">Reference proteome</keyword>
<evidence type="ECO:0000313" key="2">
    <source>
        <dbReference type="EMBL" id="TPX77627.1"/>
    </source>
</evidence>
<evidence type="ECO:0008006" key="4">
    <source>
        <dbReference type="Google" id="ProtNLM"/>
    </source>
</evidence>